<dbReference type="EMBL" id="CP047363">
    <property type="protein sequence ID" value="QIH78817.1"/>
    <property type="molecule type" value="Genomic_DNA"/>
</dbReference>
<evidence type="ECO:0000313" key="14">
    <source>
        <dbReference type="EMBL" id="QIH79319.1"/>
    </source>
</evidence>
<feature type="domain" description="HTH IS21-type" evidence="5">
    <location>
        <begin position="20"/>
        <end position="79"/>
    </location>
</feature>
<dbReference type="EMBL" id="CP047363">
    <property type="protein sequence ID" value="QIH79319.1"/>
    <property type="molecule type" value="Genomic_DNA"/>
</dbReference>
<dbReference type="GO" id="GO:0015074">
    <property type="term" value="P:DNA integration"/>
    <property type="evidence" value="ECO:0007669"/>
    <property type="project" value="InterPro"/>
</dbReference>
<dbReference type="EMBL" id="CP047363">
    <property type="protein sequence ID" value="QIH77670.1"/>
    <property type="molecule type" value="Genomic_DNA"/>
</dbReference>
<dbReference type="Pfam" id="PF22483">
    <property type="entry name" value="Mu-transpos_C_2"/>
    <property type="match status" value="1"/>
</dbReference>
<keyword evidence="4" id="KW-0233">DNA recombination</keyword>
<evidence type="ECO:0000313" key="13">
    <source>
        <dbReference type="EMBL" id="QIH79176.1"/>
    </source>
</evidence>
<dbReference type="GO" id="GO:0032196">
    <property type="term" value="P:transposition"/>
    <property type="evidence" value="ECO:0007669"/>
    <property type="project" value="UniProtKB-KW"/>
</dbReference>
<gene>
    <name evidence="7" type="ORF">GTN30_02735</name>
    <name evidence="8" type="ORF">GTN30_03230</name>
    <name evidence="9" type="ORF">GTN30_03975</name>
    <name evidence="10" type="ORF">GTN30_09025</name>
    <name evidence="11" type="ORF">GTN30_09835</name>
    <name evidence="12" type="ORF">GTN30_10705</name>
    <name evidence="13" type="ORF">GTN30_11035</name>
    <name evidence="14" type="ORF">GTN30_11790</name>
</gene>
<evidence type="ECO:0000259" key="6">
    <source>
        <dbReference type="PROSITE" id="PS50994"/>
    </source>
</evidence>
<dbReference type="GO" id="GO:0003677">
    <property type="term" value="F:DNA binding"/>
    <property type="evidence" value="ECO:0007669"/>
    <property type="project" value="UniProtKB-KW"/>
</dbReference>
<evidence type="ECO:0000259" key="5">
    <source>
        <dbReference type="PROSITE" id="PS50531"/>
    </source>
</evidence>
<dbReference type="PANTHER" id="PTHR35004:SF7">
    <property type="entry name" value="INTEGRASE PROTEIN"/>
    <property type="match status" value="1"/>
</dbReference>
<dbReference type="InterPro" id="IPR036397">
    <property type="entry name" value="RNaseH_sf"/>
</dbReference>
<evidence type="ECO:0000313" key="12">
    <source>
        <dbReference type="EMBL" id="QIH79113.1"/>
    </source>
</evidence>
<dbReference type="EMBL" id="CP047363">
    <property type="protein sequence ID" value="QIH78969.1"/>
    <property type="molecule type" value="Genomic_DNA"/>
</dbReference>
<dbReference type="AlphaFoldDB" id="A0A4P9CGL1"/>
<evidence type="ECO:0000313" key="11">
    <source>
        <dbReference type="EMBL" id="QIH78969.1"/>
    </source>
</evidence>
<dbReference type="InterPro" id="IPR017894">
    <property type="entry name" value="HTH_IS21_transposase_type"/>
</dbReference>
<dbReference type="PROSITE" id="PS50994">
    <property type="entry name" value="INTEGRASE"/>
    <property type="match status" value="1"/>
</dbReference>
<evidence type="ECO:0000313" key="10">
    <source>
        <dbReference type="EMBL" id="QIH78817.1"/>
    </source>
</evidence>
<dbReference type="Proteomes" id="UP000501122">
    <property type="component" value="Chromosome"/>
</dbReference>
<feature type="domain" description="Integrase catalytic" evidence="6">
    <location>
        <begin position="138"/>
        <end position="314"/>
    </location>
</feature>
<dbReference type="SUPFAM" id="SSF53098">
    <property type="entry name" value="Ribonuclease H-like"/>
    <property type="match status" value="1"/>
</dbReference>
<dbReference type="PANTHER" id="PTHR35004">
    <property type="entry name" value="TRANSPOSASE RV3428C-RELATED"/>
    <property type="match status" value="1"/>
</dbReference>
<dbReference type="EMBL" id="CP047363">
    <property type="protein sequence ID" value="QIH79113.1"/>
    <property type="molecule type" value="Genomic_DNA"/>
</dbReference>
<organism evidence="14 15">
    <name type="scientific">Macrococcoides canis</name>
    <dbReference type="NCBI Taxonomy" id="1855823"/>
    <lineage>
        <taxon>Bacteria</taxon>
        <taxon>Bacillati</taxon>
        <taxon>Bacillota</taxon>
        <taxon>Bacilli</taxon>
        <taxon>Bacillales</taxon>
        <taxon>Staphylococcaceae</taxon>
        <taxon>Macrococcoides</taxon>
    </lineage>
</organism>
<dbReference type="InterPro" id="IPR001584">
    <property type="entry name" value="Integrase_cat-core"/>
</dbReference>
<name>A0A4P9CGL1_9STAP</name>
<dbReference type="InterPro" id="IPR012337">
    <property type="entry name" value="RNaseH-like_sf"/>
</dbReference>
<keyword evidence="3" id="KW-0238">DNA-binding</keyword>
<keyword evidence="2" id="KW-0815">Transposition</keyword>
<dbReference type="NCBIfam" id="NF033546">
    <property type="entry name" value="transpos_IS21"/>
    <property type="match status" value="1"/>
</dbReference>
<evidence type="ECO:0000313" key="7">
    <source>
        <dbReference type="EMBL" id="QIH77571.1"/>
    </source>
</evidence>
<dbReference type="Gene3D" id="3.30.420.10">
    <property type="entry name" value="Ribonuclease H-like superfamily/Ribonuclease H"/>
    <property type="match status" value="1"/>
</dbReference>
<dbReference type="EMBL" id="CP047363">
    <property type="protein sequence ID" value="QIH77817.1"/>
    <property type="molecule type" value="Genomic_DNA"/>
</dbReference>
<evidence type="ECO:0000313" key="8">
    <source>
        <dbReference type="EMBL" id="QIH77670.1"/>
    </source>
</evidence>
<comment type="similarity">
    <text evidence="1">Belongs to the transposase IS21/IS408/IS1162 family.</text>
</comment>
<evidence type="ECO:0000256" key="4">
    <source>
        <dbReference type="ARBA" id="ARBA00023172"/>
    </source>
</evidence>
<evidence type="ECO:0000256" key="3">
    <source>
        <dbReference type="ARBA" id="ARBA00023125"/>
    </source>
</evidence>
<dbReference type="GO" id="GO:0006310">
    <property type="term" value="P:DNA recombination"/>
    <property type="evidence" value="ECO:0007669"/>
    <property type="project" value="UniProtKB-KW"/>
</dbReference>
<evidence type="ECO:0000256" key="2">
    <source>
        <dbReference type="ARBA" id="ARBA00022578"/>
    </source>
</evidence>
<proteinExistence type="inferred from homology"/>
<dbReference type="InterPro" id="IPR054353">
    <property type="entry name" value="IstA-like_C"/>
</dbReference>
<sequence length="428" mass="50465">MKLSIHVESEFILKSLSDLSRYKEIMDNLNMKINISEVARQLKKDRRTVKKYLDGFEPSVTRKRRSKVHDYYDIIKELLSDECRQKFYYKRILWQYLKDNEGLECADSTFRAYISSIPEFNDYFKYNKPVKTVRGTTRFETKYGKQAQFDWKENINFITSDGKQVKLNVAVFVLSRSRFKVMQVSLSKSQSVLLDFLTRTFEALNGVPGEIVFDNMKTVMDIPRTEKFRGIVNNKFQQFANDYKFKVKPCIAGQPRTKGKVETQMKLLDEIHAYQGKIKLEEVPQLISRINNRANSTVHNGTGRIPLIELETEKKLLQPLPHEQIRASYKIKRTRLKVNKSNMITYKSNQYSVPAEYNNKFVEIQVYDNKIYVYYNIKLIATHQITTRKLNYREQDYIETLHVSYGDMDDITSMATENLNIIGEMYNE</sequence>
<evidence type="ECO:0000256" key="1">
    <source>
        <dbReference type="ARBA" id="ARBA00009277"/>
    </source>
</evidence>
<dbReference type="EMBL" id="CP047363">
    <property type="protein sequence ID" value="QIH79176.1"/>
    <property type="molecule type" value="Genomic_DNA"/>
</dbReference>
<evidence type="ECO:0000313" key="9">
    <source>
        <dbReference type="EMBL" id="QIH77817.1"/>
    </source>
</evidence>
<evidence type="ECO:0000313" key="15">
    <source>
        <dbReference type="Proteomes" id="UP000501122"/>
    </source>
</evidence>
<protein>
    <submittedName>
        <fullName evidence="14">IS21 family transposase</fullName>
    </submittedName>
</protein>
<reference evidence="14" key="1">
    <citation type="journal article" date="2020" name="Antimicrob. Agents Chemother.">
        <title>The novel macrolide resistance genes mef(D), msr(F) and msr(H) are present on resistance islands in Macrococcus canis, Macrococcus caseolyticus and Staphylococcus aureus.</title>
        <authorList>
            <person name="Schwendener S."/>
            <person name="Dona V."/>
            <person name="Perreten V."/>
        </authorList>
    </citation>
    <scope>NUCLEOTIDE SEQUENCE</scope>
    <source>
        <strain evidence="14">Epi0076A</strain>
    </source>
</reference>
<dbReference type="EMBL" id="CP047363">
    <property type="protein sequence ID" value="QIH77571.1"/>
    <property type="molecule type" value="Genomic_DNA"/>
</dbReference>
<accession>A0A4P9CGL1</accession>
<dbReference type="RefSeq" id="WP_138071413.1">
    <property type="nucleotide sequence ID" value="NZ_CP035309.1"/>
</dbReference>
<dbReference type="PROSITE" id="PS50531">
    <property type="entry name" value="HTH_IS21"/>
    <property type="match status" value="1"/>
</dbReference>